<accession>A0A7X2N4K1</accession>
<name>A0A7X2N4K1_9FIRM</name>
<dbReference type="CDD" id="cd05826">
    <property type="entry name" value="Sortase_B"/>
    <property type="match status" value="1"/>
</dbReference>
<dbReference type="Proteomes" id="UP000470082">
    <property type="component" value="Unassembled WGS sequence"/>
</dbReference>
<dbReference type="GO" id="GO:0016787">
    <property type="term" value="F:hydrolase activity"/>
    <property type="evidence" value="ECO:0007669"/>
    <property type="project" value="UniProtKB-KW"/>
</dbReference>
<dbReference type="EC" id="3.4.22.71" evidence="3"/>
<keyword evidence="4" id="KW-1185">Reference proteome</keyword>
<protein>
    <submittedName>
        <fullName evidence="3">Class B sortase</fullName>
        <ecNumber evidence="3">3.4.22.71</ecNumber>
    </submittedName>
</protein>
<dbReference type="AlphaFoldDB" id="A0A7X2N4K1"/>
<organism evidence="3 4">
    <name type="scientific">Floccifex porci</name>
    <dbReference type="NCBI Taxonomy" id="2606629"/>
    <lineage>
        <taxon>Bacteria</taxon>
        <taxon>Bacillati</taxon>
        <taxon>Bacillota</taxon>
        <taxon>Erysipelotrichia</taxon>
        <taxon>Erysipelotrichales</taxon>
        <taxon>Erysipelotrichaceae</taxon>
        <taxon>Floccifex</taxon>
    </lineage>
</organism>
<dbReference type="EMBL" id="VUMM01000030">
    <property type="protein sequence ID" value="MSS02380.1"/>
    <property type="molecule type" value="Genomic_DNA"/>
</dbReference>
<gene>
    <name evidence="3" type="primary">srtB</name>
    <name evidence="3" type="ORF">FYJ50_09820</name>
</gene>
<reference evidence="3 4" key="1">
    <citation type="submission" date="2019-08" db="EMBL/GenBank/DDBJ databases">
        <title>In-depth cultivation of the pig gut microbiome towards novel bacterial diversity and tailored functional studies.</title>
        <authorList>
            <person name="Wylensek D."/>
            <person name="Hitch T.C.A."/>
            <person name="Clavel T."/>
        </authorList>
    </citation>
    <scope>NUCLEOTIDE SEQUENCE [LARGE SCALE GENOMIC DNA]</scope>
    <source>
        <strain evidence="3 4">LKV-178-WT-2G</strain>
    </source>
</reference>
<dbReference type="NCBIfam" id="TIGR03064">
    <property type="entry name" value="sortase_srtB"/>
    <property type="match status" value="1"/>
</dbReference>
<sequence length="240" mass="27912">MRKFIFTILFLICLGVFGYSAFQLYQIYSIKHAVNNEVQELEKTIKKEDDIYEVDWDSLKEKNSDIIGWILMPDSEISFPIVQGQDNSYYLNHTYLKEENRMGSIFLNEANQSDFSDVNSIIYGHSVDTGGMFTSLKEFKDETYYQDHSYFYLLTPQQNYKCSIVCFSQVQDGCDYYLTNFDITQMMSMYQNTATHYTQLDSVEKVVTLSTCDLDYGGHSSYRFVLVASLEKYDGLIKVA</sequence>
<evidence type="ECO:0000256" key="1">
    <source>
        <dbReference type="ARBA" id="ARBA00022801"/>
    </source>
</evidence>
<proteinExistence type="predicted"/>
<keyword evidence="1 3" id="KW-0378">Hydrolase</keyword>
<evidence type="ECO:0000313" key="4">
    <source>
        <dbReference type="Proteomes" id="UP000470082"/>
    </source>
</evidence>
<comment type="caution">
    <text evidence="3">The sequence shown here is derived from an EMBL/GenBank/DDBJ whole genome shotgun (WGS) entry which is preliminary data.</text>
</comment>
<dbReference type="InterPro" id="IPR023365">
    <property type="entry name" value="Sortase_dom-sf"/>
</dbReference>
<feature type="active site" description="Acyl-thioester intermediate" evidence="2">
    <location>
        <position position="212"/>
    </location>
</feature>
<evidence type="ECO:0000313" key="3">
    <source>
        <dbReference type="EMBL" id="MSS02380.1"/>
    </source>
</evidence>
<dbReference type="RefSeq" id="WP_154461526.1">
    <property type="nucleotide sequence ID" value="NZ_JAQYTQ010000024.1"/>
</dbReference>
<evidence type="ECO:0000256" key="2">
    <source>
        <dbReference type="PIRSR" id="PIRSR605754-1"/>
    </source>
</evidence>
<dbReference type="Pfam" id="PF04203">
    <property type="entry name" value="Sortase"/>
    <property type="match status" value="1"/>
</dbReference>
<feature type="active site" description="Proton donor/acceptor" evidence="2">
    <location>
        <position position="125"/>
    </location>
</feature>
<dbReference type="Gene3D" id="2.40.260.10">
    <property type="entry name" value="Sortase"/>
    <property type="match status" value="1"/>
</dbReference>
<dbReference type="InterPro" id="IPR009835">
    <property type="entry name" value="SrtB"/>
</dbReference>
<dbReference type="SUPFAM" id="SSF63817">
    <property type="entry name" value="Sortase"/>
    <property type="match status" value="1"/>
</dbReference>
<dbReference type="InterPro" id="IPR005754">
    <property type="entry name" value="Sortase"/>
</dbReference>